<organism evidence="2 3">
    <name type="scientific">Candidatus Woesebacteria bacterium RIFCSPLOWO2_01_FULL_39_14</name>
    <dbReference type="NCBI Taxonomy" id="1802518"/>
    <lineage>
        <taxon>Bacteria</taxon>
        <taxon>Candidatus Woeseibacteriota</taxon>
    </lineage>
</organism>
<keyword evidence="1" id="KW-0472">Membrane</keyword>
<reference evidence="2 3" key="1">
    <citation type="journal article" date="2016" name="Nat. Commun.">
        <title>Thousands of microbial genomes shed light on interconnected biogeochemical processes in an aquifer system.</title>
        <authorList>
            <person name="Anantharaman K."/>
            <person name="Brown C.T."/>
            <person name="Hug L.A."/>
            <person name="Sharon I."/>
            <person name="Castelle C.J."/>
            <person name="Probst A.J."/>
            <person name="Thomas B.C."/>
            <person name="Singh A."/>
            <person name="Wilkins M.J."/>
            <person name="Karaoz U."/>
            <person name="Brodie E.L."/>
            <person name="Williams K.H."/>
            <person name="Hubbard S.S."/>
            <person name="Banfield J.F."/>
        </authorList>
    </citation>
    <scope>NUCLEOTIDE SEQUENCE [LARGE SCALE GENOMIC DNA]</scope>
</reference>
<evidence type="ECO:0000313" key="3">
    <source>
        <dbReference type="Proteomes" id="UP000177060"/>
    </source>
</evidence>
<keyword evidence="1" id="KW-1133">Transmembrane helix</keyword>
<protein>
    <recommendedName>
        <fullName evidence="4">DUF4446 domain-containing protein</fullName>
    </recommendedName>
</protein>
<dbReference type="AlphaFoldDB" id="A0A1F8BK58"/>
<dbReference type="EMBL" id="MGHE01000012">
    <property type="protein sequence ID" value="OGM64340.1"/>
    <property type="molecule type" value="Genomic_DNA"/>
</dbReference>
<evidence type="ECO:0000313" key="2">
    <source>
        <dbReference type="EMBL" id="OGM64340.1"/>
    </source>
</evidence>
<accession>A0A1F8BK58</accession>
<dbReference type="InterPro" id="IPR027981">
    <property type="entry name" value="DUF4446"/>
</dbReference>
<evidence type="ECO:0008006" key="4">
    <source>
        <dbReference type="Google" id="ProtNLM"/>
    </source>
</evidence>
<dbReference type="Proteomes" id="UP000177060">
    <property type="component" value="Unassembled WGS sequence"/>
</dbReference>
<dbReference type="Pfam" id="PF14584">
    <property type="entry name" value="DUF4446"/>
    <property type="match status" value="1"/>
</dbReference>
<evidence type="ECO:0000256" key="1">
    <source>
        <dbReference type="SAM" id="Phobius"/>
    </source>
</evidence>
<comment type="caution">
    <text evidence="2">The sequence shown here is derived from an EMBL/GenBank/DDBJ whole genome shotgun (WGS) entry which is preliminary data.</text>
</comment>
<keyword evidence="1" id="KW-0812">Transmembrane</keyword>
<feature type="transmembrane region" description="Helical" evidence="1">
    <location>
        <begin position="6"/>
        <end position="26"/>
    </location>
</feature>
<proteinExistence type="predicted"/>
<name>A0A1F8BK58_9BACT</name>
<gene>
    <name evidence="2" type="ORF">A3A52_05390</name>
</gene>
<sequence length="152" mass="17595">MEAVFFVLAGFFVWILILSIATFWVVRFFKRLSSGVDRGNLVNILEEVIRREKINAKNLKDLRSNFFALEENSRFHIQKVGLVRFNPFRELGGDHSFSLALLNAKDTGVVITGLHTRERTRVYVKDIKKGKSELELSEEEKRALKRAQKVKV</sequence>